<dbReference type="RefSeq" id="WP_282533879.1">
    <property type="nucleotide sequence ID" value="NZ_JASCIS010000004.1"/>
</dbReference>
<name>A0ABT6STH9_9ACTN</name>
<feature type="compositionally biased region" description="Basic and acidic residues" evidence="1">
    <location>
        <begin position="46"/>
        <end position="62"/>
    </location>
</feature>
<keyword evidence="3" id="KW-1185">Reference proteome</keyword>
<organism evidence="2 3">
    <name type="scientific">Streptomyces luteolus</name>
    <dbReference type="NCBI Taxonomy" id="3043615"/>
    <lineage>
        <taxon>Bacteria</taxon>
        <taxon>Bacillati</taxon>
        <taxon>Actinomycetota</taxon>
        <taxon>Actinomycetes</taxon>
        <taxon>Kitasatosporales</taxon>
        <taxon>Streptomycetaceae</taxon>
        <taxon>Streptomyces</taxon>
    </lineage>
</organism>
<dbReference type="EMBL" id="JASCIS010000004">
    <property type="protein sequence ID" value="MDI3417957.1"/>
    <property type="molecule type" value="Genomic_DNA"/>
</dbReference>
<reference evidence="2 3" key="1">
    <citation type="submission" date="2023-05" db="EMBL/GenBank/DDBJ databases">
        <title>Draft genome sequence of Streptomyces sp. B-S-A12 isolated from a cave soil in Thailand.</title>
        <authorList>
            <person name="Chamroensaksri N."/>
            <person name="Muangham S."/>
        </authorList>
    </citation>
    <scope>NUCLEOTIDE SEQUENCE [LARGE SCALE GENOMIC DNA]</scope>
    <source>
        <strain evidence="2 3">B-S-A12</strain>
    </source>
</reference>
<protein>
    <submittedName>
        <fullName evidence="2">Uncharacterized protein</fullName>
    </submittedName>
</protein>
<proteinExistence type="predicted"/>
<evidence type="ECO:0000256" key="1">
    <source>
        <dbReference type="SAM" id="MobiDB-lite"/>
    </source>
</evidence>
<sequence>MEDWDQSKADATADTRLNQVHPSGGAGGTSDLTASPTRKRAAAKAIETRLEPETARDGRHAESSMNAAAKEFGAKDGEGWQTSKALKKALESWESQVKGLVHRLTNEKSQLREVASRFDSTEGGTAEQLSRMKSGIDGL</sequence>
<feature type="compositionally biased region" description="Basic and acidic residues" evidence="1">
    <location>
        <begin position="1"/>
        <end position="13"/>
    </location>
</feature>
<accession>A0ABT6STH9</accession>
<comment type="caution">
    <text evidence="2">The sequence shown here is derived from an EMBL/GenBank/DDBJ whole genome shotgun (WGS) entry which is preliminary data.</text>
</comment>
<evidence type="ECO:0000313" key="2">
    <source>
        <dbReference type="EMBL" id="MDI3417957.1"/>
    </source>
</evidence>
<feature type="region of interest" description="Disordered" evidence="1">
    <location>
        <begin position="1"/>
        <end position="64"/>
    </location>
</feature>
<evidence type="ECO:0000313" key="3">
    <source>
        <dbReference type="Proteomes" id="UP001237105"/>
    </source>
</evidence>
<feature type="region of interest" description="Disordered" evidence="1">
    <location>
        <begin position="115"/>
        <end position="139"/>
    </location>
</feature>
<gene>
    <name evidence="2" type="ORF">QIT00_05170</name>
</gene>
<dbReference type="Proteomes" id="UP001237105">
    <property type="component" value="Unassembled WGS sequence"/>
</dbReference>